<protein>
    <submittedName>
        <fullName evidence="2">Putative membrane protein (TIGR04086 family)</fullName>
    </submittedName>
</protein>
<keyword evidence="3" id="KW-1185">Reference proteome</keyword>
<comment type="caution">
    <text evidence="2">The sequence shown here is derived from an EMBL/GenBank/DDBJ whole genome shotgun (WGS) entry which is preliminary data.</text>
</comment>
<gene>
    <name evidence="2" type="ORF">DFR57_109156</name>
</gene>
<keyword evidence="1" id="KW-0472">Membrane</keyword>
<dbReference type="InterPro" id="IPR023804">
    <property type="entry name" value="DUF3792_TM"/>
</dbReference>
<evidence type="ECO:0000256" key="1">
    <source>
        <dbReference type="SAM" id="Phobius"/>
    </source>
</evidence>
<organism evidence="2 3">
    <name type="scientific">Saliterribacillus persicus</name>
    <dbReference type="NCBI Taxonomy" id="930114"/>
    <lineage>
        <taxon>Bacteria</taxon>
        <taxon>Bacillati</taxon>
        <taxon>Bacillota</taxon>
        <taxon>Bacilli</taxon>
        <taxon>Bacillales</taxon>
        <taxon>Bacillaceae</taxon>
        <taxon>Saliterribacillus</taxon>
    </lineage>
</organism>
<feature type="transmembrane region" description="Helical" evidence="1">
    <location>
        <begin position="67"/>
        <end position="86"/>
    </location>
</feature>
<evidence type="ECO:0000313" key="3">
    <source>
        <dbReference type="Proteomes" id="UP000252585"/>
    </source>
</evidence>
<dbReference type="NCBIfam" id="TIGR04086">
    <property type="entry name" value="TIGR04086_membr"/>
    <property type="match status" value="1"/>
</dbReference>
<sequence length="130" mass="14694">MNHLKGVLYGWLAIFSIFIFSSIILAMIFRFTSLGEGTLMWSTLIISFVALWIGGFVAGLKAKRKAWWIGASTSLSFSFFLFIYQFQSQHELFSVPQVVQHLAYLLLCIFGAIISVNISQTSTPESHNNY</sequence>
<feature type="transmembrane region" description="Helical" evidence="1">
    <location>
        <begin position="41"/>
        <end position="60"/>
    </location>
</feature>
<dbReference type="Pfam" id="PF12670">
    <property type="entry name" value="DUF3792"/>
    <property type="match status" value="1"/>
</dbReference>
<name>A0A368XEP6_9BACI</name>
<keyword evidence="1" id="KW-1133">Transmembrane helix</keyword>
<dbReference type="Proteomes" id="UP000252585">
    <property type="component" value="Unassembled WGS sequence"/>
</dbReference>
<feature type="transmembrane region" description="Helical" evidence="1">
    <location>
        <begin position="98"/>
        <end position="118"/>
    </location>
</feature>
<feature type="transmembrane region" description="Helical" evidence="1">
    <location>
        <begin position="7"/>
        <end position="29"/>
    </location>
</feature>
<dbReference type="OrthoDB" id="2988991at2"/>
<keyword evidence="1" id="KW-0812">Transmembrane</keyword>
<reference evidence="2 3" key="1">
    <citation type="submission" date="2018-07" db="EMBL/GenBank/DDBJ databases">
        <title>Genomic Encyclopedia of Type Strains, Phase IV (KMG-IV): sequencing the most valuable type-strain genomes for metagenomic binning, comparative biology and taxonomic classification.</title>
        <authorList>
            <person name="Goeker M."/>
        </authorList>
    </citation>
    <scope>NUCLEOTIDE SEQUENCE [LARGE SCALE GENOMIC DNA]</scope>
    <source>
        <strain evidence="2 3">DSM 27696</strain>
    </source>
</reference>
<evidence type="ECO:0000313" key="2">
    <source>
        <dbReference type="EMBL" id="RCW66433.1"/>
    </source>
</evidence>
<dbReference type="AlphaFoldDB" id="A0A368XEP6"/>
<dbReference type="RefSeq" id="WP_114353427.1">
    <property type="nucleotide sequence ID" value="NZ_QPJJ01000009.1"/>
</dbReference>
<accession>A0A368XEP6</accession>
<proteinExistence type="predicted"/>
<dbReference type="EMBL" id="QPJJ01000009">
    <property type="protein sequence ID" value="RCW66433.1"/>
    <property type="molecule type" value="Genomic_DNA"/>
</dbReference>